<keyword evidence="2" id="KW-1185">Reference proteome</keyword>
<dbReference type="AlphaFoldDB" id="A0A2K3QI40"/>
<accession>A0A2K3QI40</accession>
<gene>
    <name evidence="1" type="ORF">TCAP_02896</name>
</gene>
<protein>
    <submittedName>
        <fullName evidence="1">Uncharacterized protein</fullName>
    </submittedName>
</protein>
<evidence type="ECO:0000313" key="2">
    <source>
        <dbReference type="Proteomes" id="UP000236621"/>
    </source>
</evidence>
<proteinExistence type="predicted"/>
<dbReference type="EMBL" id="NRSZ01000450">
    <property type="protein sequence ID" value="PNY27175.1"/>
    <property type="molecule type" value="Genomic_DNA"/>
</dbReference>
<comment type="caution">
    <text evidence="1">The sequence shown here is derived from an EMBL/GenBank/DDBJ whole genome shotgun (WGS) entry which is preliminary data.</text>
</comment>
<evidence type="ECO:0000313" key="1">
    <source>
        <dbReference type="EMBL" id="PNY27175.1"/>
    </source>
</evidence>
<reference evidence="1 2" key="1">
    <citation type="submission" date="2017-08" db="EMBL/GenBank/DDBJ databases">
        <title>Harnessing the power of phylogenomics to disentangle the directionality and signatures of interkingdom host jumping in the parasitic fungal genus Tolypocladium.</title>
        <authorList>
            <person name="Quandt C.A."/>
            <person name="Patterson W."/>
            <person name="Spatafora J.W."/>
        </authorList>
    </citation>
    <scope>NUCLEOTIDE SEQUENCE [LARGE SCALE GENOMIC DNA]</scope>
    <source>
        <strain evidence="1 2">CBS 113982</strain>
    </source>
</reference>
<dbReference type="OrthoDB" id="2906425at2759"/>
<dbReference type="Proteomes" id="UP000236621">
    <property type="component" value="Unassembled WGS sequence"/>
</dbReference>
<sequence length="88" mass="10246">MQPKPIHDIYLPLVEAFGSSYFYTLSTLYQIVTTLAEAETMRFISRNTTIPVPKVYRALNTQRPCIHRDGEYSPIYDQRLPYDSLMTP</sequence>
<organism evidence="1 2">
    <name type="scientific">Tolypocladium capitatum</name>
    <dbReference type="NCBI Taxonomy" id="45235"/>
    <lineage>
        <taxon>Eukaryota</taxon>
        <taxon>Fungi</taxon>
        <taxon>Dikarya</taxon>
        <taxon>Ascomycota</taxon>
        <taxon>Pezizomycotina</taxon>
        <taxon>Sordariomycetes</taxon>
        <taxon>Hypocreomycetidae</taxon>
        <taxon>Hypocreales</taxon>
        <taxon>Ophiocordycipitaceae</taxon>
        <taxon>Tolypocladium</taxon>
    </lineage>
</organism>
<name>A0A2K3QI40_9HYPO</name>